<name>A0A5B7K4M9_PORTR</name>
<comment type="caution">
    <text evidence="1">The sequence shown here is derived from an EMBL/GenBank/DDBJ whole genome shotgun (WGS) entry which is preliminary data.</text>
</comment>
<organism evidence="1 2">
    <name type="scientific">Portunus trituberculatus</name>
    <name type="common">Swimming crab</name>
    <name type="synonym">Neptunus trituberculatus</name>
    <dbReference type="NCBI Taxonomy" id="210409"/>
    <lineage>
        <taxon>Eukaryota</taxon>
        <taxon>Metazoa</taxon>
        <taxon>Ecdysozoa</taxon>
        <taxon>Arthropoda</taxon>
        <taxon>Crustacea</taxon>
        <taxon>Multicrustacea</taxon>
        <taxon>Malacostraca</taxon>
        <taxon>Eumalacostraca</taxon>
        <taxon>Eucarida</taxon>
        <taxon>Decapoda</taxon>
        <taxon>Pleocyemata</taxon>
        <taxon>Brachyura</taxon>
        <taxon>Eubrachyura</taxon>
        <taxon>Portunoidea</taxon>
        <taxon>Portunidae</taxon>
        <taxon>Portuninae</taxon>
        <taxon>Portunus</taxon>
    </lineage>
</organism>
<evidence type="ECO:0000313" key="2">
    <source>
        <dbReference type="Proteomes" id="UP000324222"/>
    </source>
</evidence>
<proteinExistence type="predicted"/>
<accession>A0A5B7K4M9</accession>
<sequence>MTLTAIEMIAENVSAAVLNIQPARQQQQWT</sequence>
<reference evidence="1 2" key="1">
    <citation type="submission" date="2019-05" db="EMBL/GenBank/DDBJ databases">
        <title>Another draft genome of Portunus trituberculatus and its Hox gene families provides insights of decapod evolution.</title>
        <authorList>
            <person name="Jeong J.-H."/>
            <person name="Song I."/>
            <person name="Kim S."/>
            <person name="Choi T."/>
            <person name="Kim D."/>
            <person name="Ryu S."/>
            <person name="Kim W."/>
        </authorList>
    </citation>
    <scope>NUCLEOTIDE SEQUENCE [LARGE SCALE GENOMIC DNA]</scope>
    <source>
        <tissue evidence="1">Muscle</tissue>
    </source>
</reference>
<gene>
    <name evidence="1" type="ORF">E2C01_099771</name>
</gene>
<evidence type="ECO:0000313" key="1">
    <source>
        <dbReference type="EMBL" id="MPD04101.1"/>
    </source>
</evidence>
<protein>
    <submittedName>
        <fullName evidence="1">Uncharacterized protein</fullName>
    </submittedName>
</protein>
<keyword evidence="2" id="KW-1185">Reference proteome</keyword>
<dbReference type="AlphaFoldDB" id="A0A5B7K4M9"/>
<dbReference type="Proteomes" id="UP000324222">
    <property type="component" value="Unassembled WGS sequence"/>
</dbReference>
<dbReference type="EMBL" id="VSRR010139415">
    <property type="protein sequence ID" value="MPD04101.1"/>
    <property type="molecule type" value="Genomic_DNA"/>
</dbReference>